<dbReference type="GO" id="GO:0016763">
    <property type="term" value="F:pentosyltransferase activity"/>
    <property type="evidence" value="ECO:0007669"/>
    <property type="project" value="TreeGrafter"/>
</dbReference>
<gene>
    <name evidence="10" type="ORF">A6A04_00430</name>
</gene>
<dbReference type="Proteomes" id="UP000078428">
    <property type="component" value="Unassembled WGS sequence"/>
</dbReference>
<feature type="transmembrane region" description="Helical" evidence="8">
    <location>
        <begin position="275"/>
        <end position="302"/>
    </location>
</feature>
<feature type="domain" description="Glycosyltransferase RgtA/B/C/D-like" evidence="9">
    <location>
        <begin position="81"/>
        <end position="220"/>
    </location>
</feature>
<proteinExistence type="predicted"/>
<keyword evidence="4" id="KW-0808">Transferase</keyword>
<keyword evidence="11" id="KW-1185">Reference proteome</keyword>
<dbReference type="InterPro" id="IPR038731">
    <property type="entry name" value="RgtA/B/C-like"/>
</dbReference>
<dbReference type="GO" id="GO:0005886">
    <property type="term" value="C:plasma membrane"/>
    <property type="evidence" value="ECO:0007669"/>
    <property type="project" value="UniProtKB-SubCell"/>
</dbReference>
<name>A0A178MTW7_9PROT</name>
<evidence type="ECO:0000259" key="9">
    <source>
        <dbReference type="Pfam" id="PF13231"/>
    </source>
</evidence>
<evidence type="ECO:0000256" key="2">
    <source>
        <dbReference type="ARBA" id="ARBA00022475"/>
    </source>
</evidence>
<evidence type="ECO:0000256" key="4">
    <source>
        <dbReference type="ARBA" id="ARBA00022679"/>
    </source>
</evidence>
<keyword evidence="5 8" id="KW-0812">Transmembrane</keyword>
<feature type="transmembrane region" description="Helical" evidence="8">
    <location>
        <begin position="117"/>
        <end position="138"/>
    </location>
</feature>
<comment type="caution">
    <text evidence="10">The sequence shown here is derived from an EMBL/GenBank/DDBJ whole genome shotgun (WGS) entry which is preliminary data.</text>
</comment>
<evidence type="ECO:0000256" key="3">
    <source>
        <dbReference type="ARBA" id="ARBA00022676"/>
    </source>
</evidence>
<organism evidence="10 11">
    <name type="scientific">Paramagnetospirillum marisnigri</name>
    <dbReference type="NCBI Taxonomy" id="1285242"/>
    <lineage>
        <taxon>Bacteria</taxon>
        <taxon>Pseudomonadati</taxon>
        <taxon>Pseudomonadota</taxon>
        <taxon>Alphaproteobacteria</taxon>
        <taxon>Rhodospirillales</taxon>
        <taxon>Magnetospirillaceae</taxon>
        <taxon>Paramagnetospirillum</taxon>
    </lineage>
</organism>
<evidence type="ECO:0000313" key="11">
    <source>
        <dbReference type="Proteomes" id="UP000078428"/>
    </source>
</evidence>
<dbReference type="EMBL" id="LWQT01000044">
    <property type="protein sequence ID" value="OAN52204.1"/>
    <property type="molecule type" value="Genomic_DNA"/>
</dbReference>
<dbReference type="Pfam" id="PF13231">
    <property type="entry name" value="PMT_2"/>
    <property type="match status" value="1"/>
</dbReference>
<evidence type="ECO:0000313" key="10">
    <source>
        <dbReference type="EMBL" id="OAN52204.1"/>
    </source>
</evidence>
<dbReference type="GO" id="GO:0009103">
    <property type="term" value="P:lipopolysaccharide biosynthetic process"/>
    <property type="evidence" value="ECO:0007669"/>
    <property type="project" value="UniProtKB-ARBA"/>
</dbReference>
<keyword evidence="7 8" id="KW-0472">Membrane</keyword>
<comment type="subcellular location">
    <subcellularLocation>
        <location evidence="1">Cell membrane</location>
        <topology evidence="1">Multi-pass membrane protein</topology>
    </subcellularLocation>
</comment>
<evidence type="ECO:0000256" key="8">
    <source>
        <dbReference type="SAM" id="Phobius"/>
    </source>
</evidence>
<dbReference type="InterPro" id="IPR050297">
    <property type="entry name" value="LipidA_mod_glycosyltrf_83"/>
</dbReference>
<evidence type="ECO:0000256" key="6">
    <source>
        <dbReference type="ARBA" id="ARBA00022989"/>
    </source>
</evidence>
<evidence type="ECO:0000256" key="1">
    <source>
        <dbReference type="ARBA" id="ARBA00004651"/>
    </source>
</evidence>
<feature type="transmembrane region" description="Helical" evidence="8">
    <location>
        <begin position="206"/>
        <end position="227"/>
    </location>
</feature>
<evidence type="ECO:0000256" key="5">
    <source>
        <dbReference type="ARBA" id="ARBA00022692"/>
    </source>
</evidence>
<evidence type="ECO:0000256" key="7">
    <source>
        <dbReference type="ARBA" id="ARBA00023136"/>
    </source>
</evidence>
<keyword evidence="2" id="KW-1003">Cell membrane</keyword>
<feature type="transmembrane region" description="Helical" evidence="8">
    <location>
        <begin position="12"/>
        <end position="32"/>
    </location>
</feature>
<sequence length="488" mass="54405">MNMGKTWEKAGWTLAALAWANVVTVAVLYMLYPGYIDHGEPAISAMIWKMLGGAKAYYPLESAERITNIYGPVAYLWHMWPLALFGGSITASKVAACLGAVLMTPALFLLARKAGPVAGWTLAFLTGIYTIVIAFPVVIRPDAILFLLIAFAVFAVARAGDWRWKASLILGLAAGLAVNIKLHAAIYLLPVGLYHLAAGNWRHLPMMAVAAMAAAVAFFLLPTFPLMDYLAWLGPISAKENNWMLGWYWEVALYYFPFLFLALGRRRPLDLAEKIYLGAYGLCILVTLFPATKVGGGSHYFLPFLPLAADLIRRLSADSPNGRQKIAVTVFALFALAGSFQAERRFFKKLEWAKSREVVAEISAVLDRYKDKRVQMTVGRVDTDLGTQLSYHYYSWRNLPVFRGNPYTMDAGIMMELTKLGVPFPDEAIRRIETCHTQVWLVPKDGEPMNLTGYYNQQVFPEAARAAFFAHHTKVSSGAFYDIWECRP</sequence>
<protein>
    <recommendedName>
        <fullName evidence="9">Glycosyltransferase RgtA/B/C/D-like domain-containing protein</fullName>
    </recommendedName>
</protein>
<reference evidence="10 11" key="1">
    <citation type="submission" date="2016-04" db="EMBL/GenBank/DDBJ databases">
        <title>Draft genome sequence of freshwater magnetotactic bacteria Magnetospirillum marisnigri SP-1 and Magnetospirillum moscoviense BB-1.</title>
        <authorList>
            <person name="Koziaeva V."/>
            <person name="Dziuba M.V."/>
            <person name="Ivanov T.M."/>
            <person name="Kuznetsov B."/>
            <person name="Grouzdev D.S."/>
        </authorList>
    </citation>
    <scope>NUCLEOTIDE SEQUENCE [LARGE SCALE GENOMIC DNA]</scope>
    <source>
        <strain evidence="10 11">SP-1</strain>
    </source>
</reference>
<feature type="transmembrane region" description="Helical" evidence="8">
    <location>
        <begin position="247"/>
        <end position="263"/>
    </location>
</feature>
<feature type="transmembrane region" description="Helical" evidence="8">
    <location>
        <begin position="166"/>
        <end position="194"/>
    </location>
</feature>
<keyword evidence="3" id="KW-0328">Glycosyltransferase</keyword>
<dbReference type="PANTHER" id="PTHR33908">
    <property type="entry name" value="MANNOSYLTRANSFERASE YKCB-RELATED"/>
    <property type="match status" value="1"/>
</dbReference>
<keyword evidence="6 8" id="KW-1133">Transmembrane helix</keyword>
<accession>A0A178MTW7</accession>
<dbReference type="AlphaFoldDB" id="A0A178MTW7"/>
<dbReference type="PANTHER" id="PTHR33908:SF11">
    <property type="entry name" value="MEMBRANE PROTEIN"/>
    <property type="match status" value="1"/>
</dbReference>
<feature type="transmembrane region" description="Helical" evidence="8">
    <location>
        <begin position="143"/>
        <end position="160"/>
    </location>
</feature>